<dbReference type="Pfam" id="PF10531">
    <property type="entry name" value="SLBB"/>
    <property type="match status" value="1"/>
</dbReference>
<dbReference type="InterPro" id="IPR004509">
    <property type="entry name" value="Competence_ComEA_HhH"/>
</dbReference>
<name>A0ABS1T8T8_9CLOT</name>
<evidence type="ECO:0000313" key="3">
    <source>
        <dbReference type="EMBL" id="MBL4935197.1"/>
    </source>
</evidence>
<feature type="domain" description="Helix-hairpin-helix DNA-binding motif class 1" evidence="2">
    <location>
        <begin position="148"/>
        <end position="167"/>
    </location>
</feature>
<dbReference type="Gene3D" id="1.10.150.310">
    <property type="entry name" value="Tex RuvX-like domain-like"/>
    <property type="match status" value="1"/>
</dbReference>
<dbReference type="InterPro" id="IPR051675">
    <property type="entry name" value="Endo/Exo/Phosphatase_dom_1"/>
</dbReference>
<proteinExistence type="predicted"/>
<gene>
    <name evidence="3" type="ORF">JK636_05445</name>
</gene>
<feature type="domain" description="Helix-hairpin-helix DNA-binding motif class 1" evidence="2">
    <location>
        <begin position="178"/>
        <end position="197"/>
    </location>
</feature>
<protein>
    <submittedName>
        <fullName evidence="3">Helix-hairpin-helix domain-containing protein</fullName>
    </submittedName>
</protein>
<dbReference type="PANTHER" id="PTHR21180">
    <property type="entry name" value="ENDONUCLEASE/EXONUCLEASE/PHOSPHATASE FAMILY DOMAIN-CONTAINING PROTEIN 1"/>
    <property type="match status" value="1"/>
</dbReference>
<comment type="caution">
    <text evidence="3">The sequence shown here is derived from an EMBL/GenBank/DDBJ whole genome shotgun (WGS) entry which is preliminary data.</text>
</comment>
<accession>A0ABS1T8T8</accession>
<dbReference type="NCBIfam" id="TIGR00426">
    <property type="entry name" value="competence protein ComEA helix-hairpin-helix repeat region"/>
    <property type="match status" value="1"/>
</dbReference>
<dbReference type="PANTHER" id="PTHR21180:SF32">
    <property type="entry name" value="ENDONUCLEASE_EXONUCLEASE_PHOSPHATASE FAMILY DOMAIN-CONTAINING PROTEIN 1"/>
    <property type="match status" value="1"/>
</dbReference>
<dbReference type="Pfam" id="PF12836">
    <property type="entry name" value="HHH_3"/>
    <property type="match status" value="1"/>
</dbReference>
<dbReference type="SUPFAM" id="SSF47781">
    <property type="entry name" value="RuvA domain 2-like"/>
    <property type="match status" value="1"/>
</dbReference>
<dbReference type="Proteomes" id="UP000632377">
    <property type="component" value="Unassembled WGS sequence"/>
</dbReference>
<dbReference type="SMART" id="SM00278">
    <property type="entry name" value="HhH1"/>
    <property type="match status" value="2"/>
</dbReference>
<feature type="transmembrane region" description="Helical" evidence="1">
    <location>
        <begin position="7"/>
        <end position="26"/>
    </location>
</feature>
<dbReference type="InterPro" id="IPR010994">
    <property type="entry name" value="RuvA_2-like"/>
</dbReference>
<dbReference type="InterPro" id="IPR019554">
    <property type="entry name" value="Soluble_ligand-bd"/>
</dbReference>
<keyword evidence="1" id="KW-0472">Membrane</keyword>
<evidence type="ECO:0000256" key="1">
    <source>
        <dbReference type="SAM" id="Phobius"/>
    </source>
</evidence>
<reference evidence="3 4" key="1">
    <citation type="submission" date="2021-01" db="EMBL/GenBank/DDBJ databases">
        <title>Genome public.</title>
        <authorList>
            <person name="Liu C."/>
            <person name="Sun Q."/>
        </authorList>
    </citation>
    <scope>NUCLEOTIDE SEQUENCE [LARGE SCALE GENOMIC DNA]</scope>
    <source>
        <strain evidence="3 4">YIM B02515</strain>
    </source>
</reference>
<dbReference type="InterPro" id="IPR003583">
    <property type="entry name" value="Hlx-hairpin-Hlx_DNA-bd_motif"/>
</dbReference>
<dbReference type="EMBL" id="JAESWC010000002">
    <property type="protein sequence ID" value="MBL4935197.1"/>
    <property type="molecule type" value="Genomic_DNA"/>
</dbReference>
<sequence length="201" mass="22174">MKTKQKIIGSIVIVVLLAAFLIIGFVNSKAKTHKLNEDDIFVESIEKNEAKTDNSSMITVCIKGEIKKPGVYKLKSGSIVDDLIKLSGGLTEDANLNSKLNLARKLKDEDYIYVEKKIETANNGASVQTASQNVQENDKIDINTATLEQLDKLPGVGPSTAQKIIDYREKHGNYNSIEDLKKLGGIGDKTIDKLRDKVDIR</sequence>
<keyword evidence="1" id="KW-0812">Transmembrane</keyword>
<dbReference type="RefSeq" id="WP_202747802.1">
    <property type="nucleotide sequence ID" value="NZ_JAESWC010000002.1"/>
</dbReference>
<keyword evidence="1" id="KW-1133">Transmembrane helix</keyword>
<evidence type="ECO:0000313" key="4">
    <source>
        <dbReference type="Proteomes" id="UP000632377"/>
    </source>
</evidence>
<keyword evidence="4" id="KW-1185">Reference proteome</keyword>
<organism evidence="3 4">
    <name type="scientific">Clostridium rhizosphaerae</name>
    <dbReference type="NCBI Taxonomy" id="2803861"/>
    <lineage>
        <taxon>Bacteria</taxon>
        <taxon>Bacillati</taxon>
        <taxon>Bacillota</taxon>
        <taxon>Clostridia</taxon>
        <taxon>Eubacteriales</taxon>
        <taxon>Clostridiaceae</taxon>
        <taxon>Clostridium</taxon>
    </lineage>
</organism>
<evidence type="ECO:0000259" key="2">
    <source>
        <dbReference type="SMART" id="SM00278"/>
    </source>
</evidence>
<dbReference type="Gene3D" id="3.10.560.10">
    <property type="entry name" value="Outer membrane lipoprotein wza domain like"/>
    <property type="match status" value="1"/>
</dbReference>